<dbReference type="RefSeq" id="WP_113869551.1">
    <property type="nucleotide sequence ID" value="NZ_BAABQN010000006.1"/>
</dbReference>
<dbReference type="Proteomes" id="UP000252254">
    <property type="component" value="Unassembled WGS sequence"/>
</dbReference>
<dbReference type="AlphaFoldDB" id="A0A366DZA6"/>
<name>A0A366DZA6_9BACI</name>
<proteinExistence type="predicted"/>
<dbReference type="OrthoDB" id="5121913at2"/>
<evidence type="ECO:0000313" key="3">
    <source>
        <dbReference type="Proteomes" id="UP000252254"/>
    </source>
</evidence>
<dbReference type="InterPro" id="IPR055259">
    <property type="entry name" value="YkvP/CgeB_Glyco_trans-like"/>
</dbReference>
<sequence>MENKLTILILVRPFWLNYPKHKPKADMLKNIAFFANVHYWYNDGDITDILNQLNIKPDFIFHYDIAWNYRLAPHITGLDKIDIPKGCFVIDLHWSPKSRIAYIEKNGMDLIFSVSYHGFLASFPQYEHKLNWLPWSINSEIIKDWQLDKSIDYLLMGLVHYKNSLPYVPDEGRYAFRKAVLEQMKDDRGFVYHSHPGHLAKPKPNVFMNEKYAQELNRAKIFFTCGGRGLGGGAPVLKFFEAPGCHTLLLAETNPDIQALGFTDQKHYISCTVDDVREKAAYYLEHDNEREKITDEGYRFIQENHSNEIRAQEFLHAVSTIL</sequence>
<evidence type="ECO:0000259" key="1">
    <source>
        <dbReference type="Pfam" id="PF13524"/>
    </source>
</evidence>
<evidence type="ECO:0000313" key="2">
    <source>
        <dbReference type="EMBL" id="RBO95205.1"/>
    </source>
</evidence>
<accession>A0A366DZA6</accession>
<gene>
    <name evidence="2" type="ORF">DES48_10942</name>
</gene>
<dbReference type="STRING" id="200904.GCA_900168775_03433"/>
<keyword evidence="3" id="KW-1185">Reference proteome</keyword>
<organism evidence="2 3">
    <name type="scientific">Paraliobacillus ryukyuensis</name>
    <dbReference type="NCBI Taxonomy" id="200904"/>
    <lineage>
        <taxon>Bacteria</taxon>
        <taxon>Bacillati</taxon>
        <taxon>Bacillota</taxon>
        <taxon>Bacilli</taxon>
        <taxon>Bacillales</taxon>
        <taxon>Bacillaceae</taxon>
        <taxon>Paraliobacillus</taxon>
    </lineage>
</organism>
<comment type="caution">
    <text evidence="2">The sequence shown here is derived from an EMBL/GenBank/DDBJ whole genome shotgun (WGS) entry which is preliminary data.</text>
</comment>
<dbReference type="Pfam" id="PF13524">
    <property type="entry name" value="Glyco_trans_1_2"/>
    <property type="match status" value="1"/>
</dbReference>
<protein>
    <submittedName>
        <fullName evidence="2">Spore maturation protein CgeB</fullName>
    </submittedName>
</protein>
<reference evidence="2 3" key="1">
    <citation type="submission" date="2018-06" db="EMBL/GenBank/DDBJ databases">
        <title>Genomic Encyclopedia of Type Strains, Phase IV (KMG-IV): sequencing the most valuable type-strain genomes for metagenomic binning, comparative biology and taxonomic classification.</title>
        <authorList>
            <person name="Goeker M."/>
        </authorList>
    </citation>
    <scope>NUCLEOTIDE SEQUENCE [LARGE SCALE GENOMIC DNA]</scope>
    <source>
        <strain evidence="2 3">DSM 15140</strain>
    </source>
</reference>
<feature type="domain" description="Spore protein YkvP/CgeB glycosyl transferase-like" evidence="1">
    <location>
        <begin position="209"/>
        <end position="315"/>
    </location>
</feature>
<dbReference type="EMBL" id="QNRI01000009">
    <property type="protein sequence ID" value="RBO95205.1"/>
    <property type="molecule type" value="Genomic_DNA"/>
</dbReference>